<evidence type="ECO:0000259" key="1">
    <source>
        <dbReference type="PROSITE" id="PS51186"/>
    </source>
</evidence>
<gene>
    <name evidence="2" type="ORF">HMPREF1544_06776</name>
</gene>
<proteinExistence type="predicted"/>
<name>S2J9U2_MUCC1</name>
<organism evidence="2 3">
    <name type="scientific">Mucor circinelloides f. circinelloides (strain 1006PhL)</name>
    <name type="common">Mucormycosis agent</name>
    <name type="synonym">Calyptromyces circinelloides</name>
    <dbReference type="NCBI Taxonomy" id="1220926"/>
    <lineage>
        <taxon>Eukaryota</taxon>
        <taxon>Fungi</taxon>
        <taxon>Fungi incertae sedis</taxon>
        <taxon>Mucoromycota</taxon>
        <taxon>Mucoromycotina</taxon>
        <taxon>Mucoromycetes</taxon>
        <taxon>Mucorales</taxon>
        <taxon>Mucorineae</taxon>
        <taxon>Mucoraceae</taxon>
        <taxon>Mucor</taxon>
    </lineage>
</organism>
<dbReference type="OMA" id="VNCISVY"/>
<protein>
    <recommendedName>
        <fullName evidence="1">N-acetyltransferase domain-containing protein</fullName>
    </recommendedName>
</protein>
<dbReference type="Gene3D" id="3.40.630.30">
    <property type="match status" value="1"/>
</dbReference>
<dbReference type="VEuPathDB" id="FungiDB:HMPREF1544_06776"/>
<sequence>MPVATIRKYVLARGKIDILEEFASQNEWILSDALVHEQEQDYPVNCISVYYAVDLQAKQITDKYFVATYHPKYKDTFKEVSVAWLEEYFSVEENDLVQLDTPEENIIAPGGEIFTLLNAKDNIGVVAMLDHGATTELGKMGVKKQYLGKGLAHPLMFEAIKWAKTHDKKFPHIDIYTAKHLTPAINLYRKYGFEDCPIGNYTKFTRVDLAMRLTF</sequence>
<dbReference type="EMBL" id="KE123989">
    <property type="protein sequence ID" value="EPB86414.1"/>
    <property type="molecule type" value="Genomic_DNA"/>
</dbReference>
<dbReference type="Proteomes" id="UP000014254">
    <property type="component" value="Unassembled WGS sequence"/>
</dbReference>
<feature type="domain" description="N-acetyltransferase" evidence="1">
    <location>
        <begin position="75"/>
        <end position="215"/>
    </location>
</feature>
<dbReference type="SUPFAM" id="SSF55729">
    <property type="entry name" value="Acyl-CoA N-acyltransferases (Nat)"/>
    <property type="match status" value="1"/>
</dbReference>
<dbReference type="Pfam" id="PF00583">
    <property type="entry name" value="Acetyltransf_1"/>
    <property type="match status" value="1"/>
</dbReference>
<dbReference type="InterPro" id="IPR016181">
    <property type="entry name" value="Acyl_CoA_acyltransferase"/>
</dbReference>
<dbReference type="PROSITE" id="PS51186">
    <property type="entry name" value="GNAT"/>
    <property type="match status" value="1"/>
</dbReference>
<dbReference type="GO" id="GO:0016747">
    <property type="term" value="F:acyltransferase activity, transferring groups other than amino-acyl groups"/>
    <property type="evidence" value="ECO:0007669"/>
    <property type="project" value="InterPro"/>
</dbReference>
<dbReference type="InParanoid" id="S2J9U2"/>
<evidence type="ECO:0000313" key="3">
    <source>
        <dbReference type="Proteomes" id="UP000014254"/>
    </source>
</evidence>
<reference evidence="3" key="1">
    <citation type="submission" date="2013-05" db="EMBL/GenBank/DDBJ databases">
        <title>The Genome sequence of Mucor circinelloides f. circinelloides 1006PhL.</title>
        <authorList>
            <consortium name="The Broad Institute Genomics Platform"/>
            <person name="Cuomo C."/>
            <person name="Earl A."/>
            <person name="Findley K."/>
            <person name="Lee S.C."/>
            <person name="Walker B."/>
            <person name="Young S."/>
            <person name="Zeng Q."/>
            <person name="Gargeya S."/>
            <person name="Fitzgerald M."/>
            <person name="Haas B."/>
            <person name="Abouelleil A."/>
            <person name="Allen A.W."/>
            <person name="Alvarado L."/>
            <person name="Arachchi H.M."/>
            <person name="Berlin A.M."/>
            <person name="Chapman S.B."/>
            <person name="Gainer-Dewar J."/>
            <person name="Goldberg J."/>
            <person name="Griggs A."/>
            <person name="Gujja S."/>
            <person name="Hansen M."/>
            <person name="Howarth C."/>
            <person name="Imamovic A."/>
            <person name="Ireland A."/>
            <person name="Larimer J."/>
            <person name="McCowan C."/>
            <person name="Murphy C."/>
            <person name="Pearson M."/>
            <person name="Poon T.W."/>
            <person name="Priest M."/>
            <person name="Roberts A."/>
            <person name="Saif S."/>
            <person name="Shea T."/>
            <person name="Sisk P."/>
            <person name="Sykes S."/>
            <person name="Wortman J."/>
            <person name="Nusbaum C."/>
            <person name="Birren B."/>
        </authorList>
    </citation>
    <scope>NUCLEOTIDE SEQUENCE [LARGE SCALE GENOMIC DNA]</scope>
    <source>
        <strain evidence="3">1006PhL</strain>
    </source>
</reference>
<dbReference type="OrthoDB" id="41532at2759"/>
<keyword evidence="3" id="KW-1185">Reference proteome</keyword>
<accession>S2J9U2</accession>
<evidence type="ECO:0000313" key="2">
    <source>
        <dbReference type="EMBL" id="EPB86414.1"/>
    </source>
</evidence>
<dbReference type="AlphaFoldDB" id="S2J9U2"/>
<dbReference type="InterPro" id="IPR000182">
    <property type="entry name" value="GNAT_dom"/>
</dbReference>
<dbReference type="eggNOG" id="ENOG502SC62">
    <property type="taxonomic scope" value="Eukaryota"/>
</dbReference>